<dbReference type="Gene3D" id="1.20.144.10">
    <property type="entry name" value="Phosphatidic acid phosphatase type 2/haloperoxidase"/>
    <property type="match status" value="1"/>
</dbReference>
<keyword evidence="5 6" id="KW-0472">Membrane</keyword>
<dbReference type="AlphaFoldDB" id="A0A7S0YLL9"/>
<evidence type="ECO:0000256" key="6">
    <source>
        <dbReference type="SAM" id="Phobius"/>
    </source>
</evidence>
<dbReference type="GO" id="GO:0006644">
    <property type="term" value="P:phospholipid metabolic process"/>
    <property type="evidence" value="ECO:0007669"/>
    <property type="project" value="InterPro"/>
</dbReference>
<comment type="similarity">
    <text evidence="2">Belongs to the PA-phosphatase related phosphoesterase family.</text>
</comment>
<dbReference type="Pfam" id="PF01569">
    <property type="entry name" value="PAP2"/>
    <property type="match status" value="1"/>
</dbReference>
<evidence type="ECO:0000256" key="2">
    <source>
        <dbReference type="ARBA" id="ARBA00008816"/>
    </source>
</evidence>
<dbReference type="GO" id="GO:0008195">
    <property type="term" value="F:phosphatidate phosphatase activity"/>
    <property type="evidence" value="ECO:0007669"/>
    <property type="project" value="TreeGrafter"/>
</dbReference>
<proteinExistence type="inferred from homology"/>
<dbReference type="SMART" id="SM00014">
    <property type="entry name" value="acidPPc"/>
    <property type="match status" value="1"/>
</dbReference>
<feature type="transmembrane region" description="Helical" evidence="6">
    <location>
        <begin position="174"/>
        <end position="194"/>
    </location>
</feature>
<keyword evidence="3 6" id="KW-0812">Transmembrane</keyword>
<feature type="domain" description="Phosphatidic acid phosphatase type 2/haloperoxidase" evidence="7">
    <location>
        <begin position="96"/>
        <end position="221"/>
    </location>
</feature>
<dbReference type="GO" id="GO:0046839">
    <property type="term" value="P:phospholipid dephosphorylation"/>
    <property type="evidence" value="ECO:0007669"/>
    <property type="project" value="TreeGrafter"/>
</dbReference>
<accession>A0A7S0YLL9</accession>
<evidence type="ECO:0000256" key="3">
    <source>
        <dbReference type="ARBA" id="ARBA00022692"/>
    </source>
</evidence>
<dbReference type="PANTHER" id="PTHR10165">
    <property type="entry name" value="LIPID PHOSPHATE PHOSPHATASE"/>
    <property type="match status" value="1"/>
</dbReference>
<keyword evidence="4 6" id="KW-1133">Transmembrane helix</keyword>
<feature type="transmembrane region" description="Helical" evidence="6">
    <location>
        <begin position="21"/>
        <end position="40"/>
    </location>
</feature>
<protein>
    <recommendedName>
        <fullName evidence="7">Phosphatidic acid phosphatase type 2/haloperoxidase domain-containing protein</fullName>
    </recommendedName>
</protein>
<evidence type="ECO:0000313" key="8">
    <source>
        <dbReference type="EMBL" id="CAD8782364.1"/>
    </source>
</evidence>
<dbReference type="InterPro" id="IPR043216">
    <property type="entry name" value="PAP-like"/>
</dbReference>
<feature type="transmembrane region" description="Helical" evidence="6">
    <location>
        <begin position="147"/>
        <end position="168"/>
    </location>
</feature>
<name>A0A7S0YLL9_9CHLO</name>
<feature type="transmembrane region" description="Helical" evidence="6">
    <location>
        <begin position="206"/>
        <end position="225"/>
    </location>
</feature>
<dbReference type="InterPro" id="IPR000326">
    <property type="entry name" value="PAP2/HPO"/>
</dbReference>
<dbReference type="EMBL" id="HBFM01024675">
    <property type="protein sequence ID" value="CAD8782364.1"/>
    <property type="molecule type" value="Transcribed_RNA"/>
</dbReference>
<dbReference type="SUPFAM" id="SSF48317">
    <property type="entry name" value="Acid phosphatase/Vanadium-dependent haloperoxidase"/>
    <property type="match status" value="1"/>
</dbReference>
<dbReference type="InterPro" id="IPR036938">
    <property type="entry name" value="PAP2/HPO_sf"/>
</dbReference>
<evidence type="ECO:0000256" key="4">
    <source>
        <dbReference type="ARBA" id="ARBA00022989"/>
    </source>
</evidence>
<comment type="subcellular location">
    <subcellularLocation>
        <location evidence="1">Membrane</location>
        <topology evidence="1">Multi-pass membrane protein</topology>
    </subcellularLocation>
</comment>
<organism evidence="8">
    <name type="scientific">Polytomella parva</name>
    <dbReference type="NCBI Taxonomy" id="51329"/>
    <lineage>
        <taxon>Eukaryota</taxon>
        <taxon>Viridiplantae</taxon>
        <taxon>Chlorophyta</taxon>
        <taxon>core chlorophytes</taxon>
        <taxon>Chlorophyceae</taxon>
        <taxon>CS clade</taxon>
        <taxon>Chlamydomonadales</taxon>
        <taxon>Chlamydomonadaceae</taxon>
        <taxon>Polytomella</taxon>
    </lineage>
</organism>
<evidence type="ECO:0000256" key="1">
    <source>
        <dbReference type="ARBA" id="ARBA00004141"/>
    </source>
</evidence>
<gene>
    <name evidence="8" type="ORF">PPAR00522_LOCUS16016</name>
</gene>
<sequence>MGLCIRALVGWFLTTGYIYDWLLSAFLILISSFIPIYTISPINRYYALNDASLQYPLKNSTIPNYALYILVFIFPAVVTGLYCLIKSKSYLEWHHICLTYAEGFALTTSFKRWMNLVGRYRPIWLALLSDTGSHKDGRLSYPSGHSAYMFFSMTILSLFLIGKTNLFIQSSQAHFAVAFICLMPLMLATFVAVSRIANYKHNPSDVNAGCFVGMACGAFCYFLNYHHPFGVKSGSIRTRDPCEAKEKAFTEQSDVF</sequence>
<reference evidence="8" key="1">
    <citation type="submission" date="2021-01" db="EMBL/GenBank/DDBJ databases">
        <authorList>
            <person name="Corre E."/>
            <person name="Pelletier E."/>
            <person name="Niang G."/>
            <person name="Scheremetjew M."/>
            <person name="Finn R."/>
            <person name="Kale V."/>
            <person name="Holt S."/>
            <person name="Cochrane G."/>
            <person name="Meng A."/>
            <person name="Brown T."/>
            <person name="Cohen L."/>
        </authorList>
    </citation>
    <scope>NUCLEOTIDE SEQUENCE</scope>
    <source>
        <strain evidence="8">SAG 63-3</strain>
    </source>
</reference>
<evidence type="ECO:0000256" key="5">
    <source>
        <dbReference type="ARBA" id="ARBA00023136"/>
    </source>
</evidence>
<feature type="transmembrane region" description="Helical" evidence="6">
    <location>
        <begin position="65"/>
        <end position="85"/>
    </location>
</feature>
<dbReference type="PANTHER" id="PTHR10165:SF35">
    <property type="entry name" value="RE23632P"/>
    <property type="match status" value="1"/>
</dbReference>
<evidence type="ECO:0000259" key="7">
    <source>
        <dbReference type="SMART" id="SM00014"/>
    </source>
</evidence>
<dbReference type="GO" id="GO:0016020">
    <property type="term" value="C:membrane"/>
    <property type="evidence" value="ECO:0007669"/>
    <property type="project" value="UniProtKB-SubCell"/>
</dbReference>